<proteinExistence type="predicted"/>
<dbReference type="AlphaFoldDB" id="A0A7I7WJB6"/>
<dbReference type="RefSeq" id="WP_163686379.1">
    <property type="nucleotide sequence ID" value="NZ_AP022608.1"/>
</dbReference>
<sequence length="89" mass="8975">MKVNDELGMPPTATEMRVIVLLLVSICLSTALGLAMLIAALAPASVAAPSINQFAPCGIAAVSLQNHSAGADCPTAIPSSTCCIRRPVG</sequence>
<name>A0A7I7WJB6_MYCGU</name>
<dbReference type="EMBL" id="AP022608">
    <property type="protein sequence ID" value="BBZ17684.1"/>
    <property type="molecule type" value="Genomic_DNA"/>
</dbReference>
<gene>
    <name evidence="1" type="ORF">MGAD_20190</name>
</gene>
<evidence type="ECO:0000313" key="2">
    <source>
        <dbReference type="Proteomes" id="UP000466187"/>
    </source>
</evidence>
<organism evidence="1 2">
    <name type="scientific">Mycolicibacterium gadium</name>
    <name type="common">Mycobacterium gadium</name>
    <dbReference type="NCBI Taxonomy" id="1794"/>
    <lineage>
        <taxon>Bacteria</taxon>
        <taxon>Bacillati</taxon>
        <taxon>Actinomycetota</taxon>
        <taxon>Actinomycetes</taxon>
        <taxon>Mycobacteriales</taxon>
        <taxon>Mycobacteriaceae</taxon>
        <taxon>Mycolicibacterium</taxon>
    </lineage>
</organism>
<accession>A0A7I7WJB6</accession>
<evidence type="ECO:0000313" key="1">
    <source>
        <dbReference type="EMBL" id="BBZ17684.1"/>
    </source>
</evidence>
<reference evidence="1 2" key="1">
    <citation type="journal article" date="2019" name="Emerg. Microbes Infect.">
        <title>Comprehensive subspecies identification of 175 nontuberculous mycobacteria species based on 7547 genomic profiles.</title>
        <authorList>
            <person name="Matsumoto Y."/>
            <person name="Kinjo T."/>
            <person name="Motooka D."/>
            <person name="Nabeya D."/>
            <person name="Jung N."/>
            <person name="Uechi K."/>
            <person name="Horii T."/>
            <person name="Iida T."/>
            <person name="Fujita J."/>
            <person name="Nakamura S."/>
        </authorList>
    </citation>
    <scope>NUCLEOTIDE SEQUENCE [LARGE SCALE GENOMIC DNA]</scope>
    <source>
        <strain evidence="1 2">JCM 12688</strain>
    </source>
</reference>
<dbReference type="KEGG" id="mgad:MGAD_20190"/>
<dbReference type="Proteomes" id="UP000466187">
    <property type="component" value="Chromosome"/>
</dbReference>
<protein>
    <submittedName>
        <fullName evidence="1">Uncharacterized protein</fullName>
    </submittedName>
</protein>